<reference evidence="12 13" key="1">
    <citation type="journal article" date="2007" name="Science">
        <title>Sea anemone genome reveals ancestral eumetazoan gene repertoire and genomic organization.</title>
        <authorList>
            <person name="Putnam N.H."/>
            <person name="Srivastava M."/>
            <person name="Hellsten U."/>
            <person name="Dirks B."/>
            <person name="Chapman J."/>
            <person name="Salamov A."/>
            <person name="Terry A."/>
            <person name="Shapiro H."/>
            <person name="Lindquist E."/>
            <person name="Kapitonov V.V."/>
            <person name="Jurka J."/>
            <person name="Genikhovich G."/>
            <person name="Grigoriev I.V."/>
            <person name="Lucas S.M."/>
            <person name="Steele R.E."/>
            <person name="Finnerty J.R."/>
            <person name="Technau U."/>
            <person name="Martindale M.Q."/>
            <person name="Rokhsar D.S."/>
        </authorList>
    </citation>
    <scope>NUCLEOTIDE SEQUENCE [LARGE SCALE GENOMIC DNA]</scope>
    <source>
        <strain evidence="13">CH2 X CH6</strain>
    </source>
</reference>
<dbReference type="PROSITE" id="PS50229">
    <property type="entry name" value="WH1"/>
    <property type="match status" value="1"/>
</dbReference>
<dbReference type="STRING" id="45351.A7RXK9"/>
<feature type="compositionally biased region" description="Acidic residues" evidence="8">
    <location>
        <begin position="517"/>
        <end position="534"/>
    </location>
</feature>
<dbReference type="InterPro" id="IPR003124">
    <property type="entry name" value="WH2_dom"/>
</dbReference>
<name>A7RXK9_NEMVE</name>
<dbReference type="PANTHER" id="PTHR11202">
    <property type="entry name" value="SPROUTY-RELATED, EVH1 DOMAIN-CONTAINING PROTEIN FAMILY MEMBER"/>
    <property type="match status" value="1"/>
</dbReference>
<dbReference type="GO" id="GO:0005856">
    <property type="term" value="C:cytoskeleton"/>
    <property type="evidence" value="ECO:0007669"/>
    <property type="project" value="UniProtKB-SubCell"/>
</dbReference>
<feature type="compositionally biased region" description="Basic residues" evidence="8">
    <location>
        <begin position="204"/>
        <end position="215"/>
    </location>
</feature>
<dbReference type="CDD" id="cd01205">
    <property type="entry name" value="EVH1_WASP-like"/>
    <property type="match status" value="1"/>
</dbReference>
<dbReference type="FunFam" id="2.30.29.30:FF:000130">
    <property type="entry name" value="neural Wiskott-Aldrich syndrome protein"/>
    <property type="match status" value="1"/>
</dbReference>
<gene>
    <name evidence="12" type="ORF">NEMVEDRAFT_v1g241376</name>
</gene>
<evidence type="ECO:0000256" key="7">
    <source>
        <dbReference type="ARBA" id="ARBA00023242"/>
    </source>
</evidence>
<evidence type="ECO:0000259" key="10">
    <source>
        <dbReference type="PROSITE" id="PS50229"/>
    </source>
</evidence>
<feature type="compositionally biased region" description="Polar residues" evidence="8">
    <location>
        <begin position="174"/>
        <end position="183"/>
    </location>
</feature>
<dbReference type="GO" id="GO:0005737">
    <property type="term" value="C:cytoplasm"/>
    <property type="evidence" value="ECO:0000318"/>
    <property type="project" value="GO_Central"/>
</dbReference>
<feature type="compositionally biased region" description="Pro residues" evidence="8">
    <location>
        <begin position="306"/>
        <end position="403"/>
    </location>
</feature>
<dbReference type="PROSITE" id="PS50108">
    <property type="entry name" value="CRIB"/>
    <property type="match status" value="1"/>
</dbReference>
<feature type="domain" description="CRIB" evidence="9">
    <location>
        <begin position="220"/>
        <end position="233"/>
    </location>
</feature>
<evidence type="ECO:0000256" key="5">
    <source>
        <dbReference type="ARBA" id="ARBA00022737"/>
    </source>
</evidence>
<accession>A7RXK9</accession>
<dbReference type="CDD" id="cd00132">
    <property type="entry name" value="CRIB"/>
    <property type="match status" value="1"/>
</dbReference>
<dbReference type="InterPro" id="IPR011993">
    <property type="entry name" value="PH-like_dom_sf"/>
</dbReference>
<dbReference type="AlphaFoldDB" id="A7RXK9"/>
<keyword evidence="3" id="KW-0963">Cytoplasm</keyword>
<dbReference type="Gene3D" id="2.30.29.30">
    <property type="entry name" value="Pleckstrin-homology domain (PH domain)/Phosphotyrosine-binding domain (PTB)"/>
    <property type="match status" value="1"/>
</dbReference>
<evidence type="ECO:0000256" key="2">
    <source>
        <dbReference type="ARBA" id="ARBA00004245"/>
    </source>
</evidence>
<dbReference type="SUPFAM" id="SSF50729">
    <property type="entry name" value="PH domain-like"/>
    <property type="match status" value="1"/>
</dbReference>
<dbReference type="InParanoid" id="A7RXK9"/>
<feature type="region of interest" description="Disordered" evidence="8">
    <location>
        <begin position="507"/>
        <end position="534"/>
    </location>
</feature>
<feature type="region of interest" description="Disordered" evidence="8">
    <location>
        <begin position="301"/>
        <end position="433"/>
    </location>
</feature>
<comment type="subcellular location">
    <subcellularLocation>
        <location evidence="2">Cytoplasm</location>
        <location evidence="2">Cytoskeleton</location>
    </subcellularLocation>
    <subcellularLocation>
        <location evidence="1">Nucleus</location>
    </subcellularLocation>
</comment>
<dbReference type="InterPro" id="IPR036936">
    <property type="entry name" value="CRIB_dom_sf"/>
</dbReference>
<dbReference type="SUPFAM" id="SSF47912">
    <property type="entry name" value="Wiscott-Aldrich syndrome protein, WASP, C-terminal domain"/>
    <property type="match status" value="2"/>
</dbReference>
<dbReference type="Gene3D" id="6.10.280.150">
    <property type="match status" value="1"/>
</dbReference>
<proteinExistence type="predicted"/>
<evidence type="ECO:0000313" key="12">
    <source>
        <dbReference type="EMBL" id="EDO43865.1"/>
    </source>
</evidence>
<protein>
    <recommendedName>
        <fullName evidence="14">Wiskott-Aldrich syndrome protein</fullName>
    </recommendedName>
</protein>
<dbReference type="GO" id="GO:0007015">
    <property type="term" value="P:actin filament organization"/>
    <property type="evidence" value="ECO:0007669"/>
    <property type="project" value="InterPro"/>
</dbReference>
<evidence type="ECO:0008006" key="14">
    <source>
        <dbReference type="Google" id="ProtNLM"/>
    </source>
</evidence>
<keyword evidence="4" id="KW-0597">Phosphoprotein</keyword>
<dbReference type="SMART" id="SM00246">
    <property type="entry name" value="WH2"/>
    <property type="match status" value="2"/>
</dbReference>
<feature type="domain" description="WH2" evidence="11">
    <location>
        <begin position="462"/>
        <end position="479"/>
    </location>
</feature>
<dbReference type="Pfam" id="PF00568">
    <property type="entry name" value="WH1"/>
    <property type="match status" value="1"/>
</dbReference>
<evidence type="ECO:0000256" key="1">
    <source>
        <dbReference type="ARBA" id="ARBA00004123"/>
    </source>
</evidence>
<dbReference type="InterPro" id="IPR000697">
    <property type="entry name" value="WH1/EVH1_dom"/>
</dbReference>
<dbReference type="PROSITE" id="PS51082">
    <property type="entry name" value="WH2"/>
    <property type="match status" value="2"/>
</dbReference>
<keyword evidence="6" id="KW-0206">Cytoskeleton</keyword>
<dbReference type="OMA" id="CHTGVAT"/>
<keyword evidence="5" id="KW-0677">Repeat</keyword>
<feature type="domain" description="WH2" evidence="11">
    <location>
        <begin position="431"/>
        <end position="448"/>
    </location>
</feature>
<dbReference type="SMART" id="SM00461">
    <property type="entry name" value="WH1"/>
    <property type="match status" value="1"/>
</dbReference>
<evidence type="ECO:0000256" key="8">
    <source>
        <dbReference type="SAM" id="MobiDB-lite"/>
    </source>
</evidence>
<keyword evidence="13" id="KW-1185">Reference proteome</keyword>
<dbReference type="GO" id="GO:0031267">
    <property type="term" value="F:small GTPase binding"/>
    <property type="evidence" value="ECO:0000318"/>
    <property type="project" value="GO_Central"/>
</dbReference>
<keyword evidence="7" id="KW-0539">Nucleus</keyword>
<evidence type="ECO:0000256" key="6">
    <source>
        <dbReference type="ARBA" id="ARBA00023212"/>
    </source>
</evidence>
<dbReference type="InterPro" id="IPR000095">
    <property type="entry name" value="CRIB_dom"/>
</dbReference>
<dbReference type="PANTHER" id="PTHR11202:SF36">
    <property type="entry name" value="ACTIN NUCLEATION-PROMOTING FACTOR WASL"/>
    <property type="match status" value="1"/>
</dbReference>
<dbReference type="EMBL" id="DS469550">
    <property type="protein sequence ID" value="EDO43865.1"/>
    <property type="molecule type" value="Genomic_DNA"/>
</dbReference>
<dbReference type="KEGG" id="nve:5515811"/>
<dbReference type="GO" id="GO:0003779">
    <property type="term" value="F:actin binding"/>
    <property type="evidence" value="ECO:0007669"/>
    <property type="project" value="InterPro"/>
</dbReference>
<dbReference type="PhylomeDB" id="A7RXK9"/>
<dbReference type="InterPro" id="IPR033927">
    <property type="entry name" value="WASPfam_EVH1"/>
</dbReference>
<dbReference type="GO" id="GO:0005634">
    <property type="term" value="C:nucleus"/>
    <property type="evidence" value="ECO:0007669"/>
    <property type="project" value="UniProtKB-SubCell"/>
</dbReference>
<evidence type="ECO:0000256" key="3">
    <source>
        <dbReference type="ARBA" id="ARBA00022490"/>
    </source>
</evidence>
<dbReference type="InterPro" id="IPR011026">
    <property type="entry name" value="WAS_C"/>
</dbReference>
<organism evidence="12 13">
    <name type="scientific">Nematostella vectensis</name>
    <name type="common">Starlet sea anemone</name>
    <dbReference type="NCBI Taxonomy" id="45351"/>
    <lineage>
        <taxon>Eukaryota</taxon>
        <taxon>Metazoa</taxon>
        <taxon>Cnidaria</taxon>
        <taxon>Anthozoa</taxon>
        <taxon>Hexacorallia</taxon>
        <taxon>Actiniaria</taxon>
        <taxon>Edwardsiidae</taxon>
        <taxon>Nematostella</taxon>
    </lineage>
</organism>
<feature type="region of interest" description="Disordered" evidence="8">
    <location>
        <begin position="138"/>
        <end position="233"/>
    </location>
</feature>
<evidence type="ECO:0000256" key="4">
    <source>
        <dbReference type="ARBA" id="ARBA00022553"/>
    </source>
</evidence>
<feature type="compositionally biased region" description="Pro residues" evidence="8">
    <location>
        <begin position="411"/>
        <end position="428"/>
    </location>
</feature>
<dbReference type="HOGENOM" id="CLU_015385_3_1_1"/>
<evidence type="ECO:0000259" key="9">
    <source>
        <dbReference type="PROSITE" id="PS50108"/>
    </source>
</evidence>
<dbReference type="eggNOG" id="KOG3671">
    <property type="taxonomic scope" value="Eukaryota"/>
</dbReference>
<dbReference type="GO" id="GO:0030833">
    <property type="term" value="P:regulation of actin filament polymerization"/>
    <property type="evidence" value="ECO:0000318"/>
    <property type="project" value="GO_Central"/>
</dbReference>
<feature type="region of interest" description="Disordered" evidence="8">
    <location>
        <begin position="472"/>
        <end position="493"/>
    </location>
</feature>
<sequence length="534" mass="57292">MSTTRQKPKPVNIPSALLSNEENDSVFNMLGRGCTTLATAVAQLLIALPESRTKWTKKATGAVCFVKDCSKKSYFIRVYDIIQKCMVWEQELYNQFKYFTSLPFFHTFAADNCNAALNFSSNSEADAFKTQIEIKLQEKQKRRQDRRNQHKNREPAPPPALGGNVELSGRPASGTMTHSPSQTSLTSIDSLSSKKKSTSGNNKKDKKDKKGKKKFSKDDIGNPENFQHVGHMGWDPQKGFDVKNVDLSKHGDEWVKLFKLFGVSENQMDDSTKAFVVNFVNERGGIEAVTKEIEKEYDTTASLGIQPPPPPSRGAAPPPPSRGAPPPPPSRGSAPPPPPARMGTAPPPPPPSRSSQRPPPPSRGAPPPPSMGMAPPPVGGAAPPPPPPPPVGGPPPPPPPIEGRPPSSLGNPPPPPPPGRGAPPPGPMIPGRAGLLSQIQMGTQLKRVGDDEKRKSMSGGDARDDLLSAIRSGTNLKPVSQEDGQAKPRVDAAPGGILGALQMALTQREKAIHSSDDDSDSASEFESDDDEWID</sequence>
<feature type="compositionally biased region" description="Basic and acidic residues" evidence="8">
    <location>
        <begin position="507"/>
        <end position="516"/>
    </location>
</feature>
<dbReference type="Gene3D" id="3.90.810.10">
    <property type="entry name" value="CRIB domain"/>
    <property type="match status" value="1"/>
</dbReference>
<feature type="compositionally biased region" description="Basic residues" evidence="8">
    <location>
        <begin position="140"/>
        <end position="150"/>
    </location>
</feature>
<dbReference type="Pfam" id="PF02205">
    <property type="entry name" value="WH2"/>
    <property type="match status" value="2"/>
</dbReference>
<dbReference type="Pfam" id="PF00786">
    <property type="entry name" value="PBD"/>
    <property type="match status" value="1"/>
</dbReference>
<feature type="domain" description="WH1" evidence="10">
    <location>
        <begin position="30"/>
        <end position="139"/>
    </location>
</feature>
<evidence type="ECO:0000259" key="11">
    <source>
        <dbReference type="PROSITE" id="PS51082"/>
    </source>
</evidence>
<dbReference type="Proteomes" id="UP000001593">
    <property type="component" value="Unassembled WGS sequence"/>
</dbReference>
<evidence type="ECO:0000313" key="13">
    <source>
        <dbReference type="Proteomes" id="UP000001593"/>
    </source>
</evidence>
<dbReference type="OrthoDB" id="8963340at2759"/>